<organism evidence="2 3">
    <name type="scientific">Hyaloscypha hepaticicola</name>
    <dbReference type="NCBI Taxonomy" id="2082293"/>
    <lineage>
        <taxon>Eukaryota</taxon>
        <taxon>Fungi</taxon>
        <taxon>Dikarya</taxon>
        <taxon>Ascomycota</taxon>
        <taxon>Pezizomycotina</taxon>
        <taxon>Leotiomycetes</taxon>
        <taxon>Helotiales</taxon>
        <taxon>Hyaloscyphaceae</taxon>
        <taxon>Hyaloscypha</taxon>
    </lineage>
</organism>
<gene>
    <name evidence="2" type="ORF">NA56DRAFT_699612</name>
</gene>
<evidence type="ECO:0000313" key="3">
    <source>
        <dbReference type="Proteomes" id="UP000235672"/>
    </source>
</evidence>
<dbReference type="Proteomes" id="UP000235672">
    <property type="component" value="Unassembled WGS sequence"/>
</dbReference>
<dbReference type="AlphaFoldDB" id="A0A2J6QEW4"/>
<name>A0A2J6QEW4_9HELO</name>
<evidence type="ECO:0000256" key="1">
    <source>
        <dbReference type="SAM" id="MobiDB-lite"/>
    </source>
</evidence>
<dbReference type="EMBL" id="KZ613471">
    <property type="protein sequence ID" value="PMD24815.1"/>
    <property type="molecule type" value="Genomic_DNA"/>
</dbReference>
<keyword evidence="3" id="KW-1185">Reference proteome</keyword>
<reference evidence="2 3" key="1">
    <citation type="submission" date="2016-05" db="EMBL/GenBank/DDBJ databases">
        <title>A degradative enzymes factory behind the ericoid mycorrhizal symbiosis.</title>
        <authorList>
            <consortium name="DOE Joint Genome Institute"/>
            <person name="Martino E."/>
            <person name="Morin E."/>
            <person name="Grelet G."/>
            <person name="Kuo A."/>
            <person name="Kohler A."/>
            <person name="Daghino S."/>
            <person name="Barry K."/>
            <person name="Choi C."/>
            <person name="Cichocki N."/>
            <person name="Clum A."/>
            <person name="Copeland A."/>
            <person name="Hainaut M."/>
            <person name="Haridas S."/>
            <person name="Labutti K."/>
            <person name="Lindquist E."/>
            <person name="Lipzen A."/>
            <person name="Khouja H.-R."/>
            <person name="Murat C."/>
            <person name="Ohm R."/>
            <person name="Olson A."/>
            <person name="Spatafora J."/>
            <person name="Veneault-Fourrey C."/>
            <person name="Henrissat B."/>
            <person name="Grigoriev I."/>
            <person name="Martin F."/>
            <person name="Perotto S."/>
        </authorList>
    </citation>
    <scope>NUCLEOTIDE SEQUENCE [LARGE SCALE GENOMIC DNA]</scope>
    <source>
        <strain evidence="2 3">UAMH 7357</strain>
    </source>
</reference>
<sequence>MFHGASLRPRGLGGTPQHARWGVVANGSNGEMCSLCTIELNPIVARDSMLFSLLFDDKVAVKPGIREKNLGLKEVASKSAAGLWICAQDALHSAGRRIPVKRSLLFFSCTAPNPSSRGSGSTAQINKTCSDTPDCSQTICPPTEISTRISEIDRVSH</sequence>
<feature type="region of interest" description="Disordered" evidence="1">
    <location>
        <begin position="112"/>
        <end position="131"/>
    </location>
</feature>
<evidence type="ECO:0000313" key="2">
    <source>
        <dbReference type="EMBL" id="PMD24815.1"/>
    </source>
</evidence>
<protein>
    <submittedName>
        <fullName evidence="2">Uncharacterized protein</fullName>
    </submittedName>
</protein>
<proteinExistence type="predicted"/>
<accession>A0A2J6QEW4</accession>